<dbReference type="SUPFAM" id="SSF55729">
    <property type="entry name" value="Acyl-CoA N-acyltransferases (Nat)"/>
    <property type="match status" value="1"/>
</dbReference>
<protein>
    <submittedName>
        <fullName evidence="4">GNAT family N-acetyltransferase</fullName>
    </submittedName>
</protein>
<dbReference type="RefSeq" id="WP_136534580.1">
    <property type="nucleotide sequence ID" value="NZ_STGY01000042.1"/>
</dbReference>
<dbReference type="EMBL" id="STGY01000042">
    <property type="protein sequence ID" value="THV41617.1"/>
    <property type="molecule type" value="Genomic_DNA"/>
</dbReference>
<keyword evidence="1 4" id="KW-0808">Transferase</keyword>
<dbReference type="GO" id="GO:0016747">
    <property type="term" value="F:acyltransferase activity, transferring groups other than amino-acyl groups"/>
    <property type="evidence" value="ECO:0007669"/>
    <property type="project" value="InterPro"/>
</dbReference>
<sequence length="181" mass="20194">MKIRTAGPADADEIVQVKNASWREAYAGIIPDEDLASLPDVPGERFVRSLSSPKPFTLNLVAERGQDVVGWAATGWYREEVGEDEVGPGSPGEVWAIYVHPDFQGRGIGYALMREAHRHLTETGLAPIRLWMLEGNESGSRFYERYGFVADGERSTFEFSGTAYPTVRYTLPKDRLVDELL</sequence>
<dbReference type="Gene3D" id="3.40.630.30">
    <property type="match status" value="1"/>
</dbReference>
<dbReference type="PANTHER" id="PTHR43877">
    <property type="entry name" value="AMINOALKYLPHOSPHONATE N-ACETYLTRANSFERASE-RELATED-RELATED"/>
    <property type="match status" value="1"/>
</dbReference>
<dbReference type="InterPro" id="IPR050832">
    <property type="entry name" value="Bact_Acetyltransf"/>
</dbReference>
<name>A0A4S8QAW2_9ACTN</name>
<evidence type="ECO:0000313" key="4">
    <source>
        <dbReference type="EMBL" id="THV41617.1"/>
    </source>
</evidence>
<dbReference type="InterPro" id="IPR016181">
    <property type="entry name" value="Acyl_CoA_acyltransferase"/>
</dbReference>
<reference evidence="4 5" key="2">
    <citation type="submission" date="2019-05" db="EMBL/GenBank/DDBJ databases">
        <title>Glycomyces buryatensis sp. nov.</title>
        <authorList>
            <person name="Nikitina E."/>
        </authorList>
    </citation>
    <scope>NUCLEOTIDE SEQUENCE [LARGE SCALE GENOMIC DNA]</scope>
    <source>
        <strain evidence="4 5">18</strain>
    </source>
</reference>
<dbReference type="PANTHER" id="PTHR43877:SF1">
    <property type="entry name" value="ACETYLTRANSFERASE"/>
    <property type="match status" value="1"/>
</dbReference>
<accession>A0A4S8QAW2</accession>
<dbReference type="Proteomes" id="UP000308760">
    <property type="component" value="Unassembled WGS sequence"/>
</dbReference>
<gene>
    <name evidence="4" type="ORF">FAB82_10985</name>
</gene>
<dbReference type="CDD" id="cd04301">
    <property type="entry name" value="NAT_SF"/>
    <property type="match status" value="1"/>
</dbReference>
<feature type="domain" description="N-acetyltransferase" evidence="3">
    <location>
        <begin position="1"/>
        <end position="174"/>
    </location>
</feature>
<dbReference type="OrthoDB" id="5243635at2"/>
<dbReference type="PROSITE" id="PS51186">
    <property type="entry name" value="GNAT"/>
    <property type="match status" value="1"/>
</dbReference>
<organism evidence="4 5">
    <name type="scientific">Glycomyces buryatensis</name>
    <dbReference type="NCBI Taxonomy" id="2570927"/>
    <lineage>
        <taxon>Bacteria</taxon>
        <taxon>Bacillati</taxon>
        <taxon>Actinomycetota</taxon>
        <taxon>Actinomycetes</taxon>
        <taxon>Glycomycetales</taxon>
        <taxon>Glycomycetaceae</taxon>
        <taxon>Glycomyces</taxon>
    </lineage>
</organism>
<evidence type="ECO:0000313" key="5">
    <source>
        <dbReference type="Proteomes" id="UP000308760"/>
    </source>
</evidence>
<keyword evidence="5" id="KW-1185">Reference proteome</keyword>
<keyword evidence="2" id="KW-0012">Acyltransferase</keyword>
<dbReference type="AlphaFoldDB" id="A0A4S8QAW2"/>
<dbReference type="InterPro" id="IPR000182">
    <property type="entry name" value="GNAT_dom"/>
</dbReference>
<reference evidence="5" key="1">
    <citation type="submission" date="2019-04" db="EMBL/GenBank/DDBJ databases">
        <title>Nocardioides xinjiangensis sp. nov.</title>
        <authorList>
            <person name="Liu S."/>
        </authorList>
    </citation>
    <scope>NUCLEOTIDE SEQUENCE [LARGE SCALE GENOMIC DNA]</scope>
    <source>
        <strain evidence="5">18</strain>
    </source>
</reference>
<evidence type="ECO:0000259" key="3">
    <source>
        <dbReference type="PROSITE" id="PS51186"/>
    </source>
</evidence>
<comment type="caution">
    <text evidence="4">The sequence shown here is derived from an EMBL/GenBank/DDBJ whole genome shotgun (WGS) entry which is preliminary data.</text>
</comment>
<proteinExistence type="predicted"/>
<dbReference type="Pfam" id="PF13508">
    <property type="entry name" value="Acetyltransf_7"/>
    <property type="match status" value="1"/>
</dbReference>
<evidence type="ECO:0000256" key="1">
    <source>
        <dbReference type="ARBA" id="ARBA00022679"/>
    </source>
</evidence>
<evidence type="ECO:0000256" key="2">
    <source>
        <dbReference type="ARBA" id="ARBA00023315"/>
    </source>
</evidence>